<dbReference type="PROSITE" id="PS52050">
    <property type="entry name" value="WYL"/>
    <property type="match status" value="1"/>
</dbReference>
<dbReference type="InterPro" id="IPR013196">
    <property type="entry name" value="HTH_11"/>
</dbReference>
<accession>A0A5D0CK90</accession>
<name>A0A5D0CK90_9BACL</name>
<dbReference type="InterPro" id="IPR028349">
    <property type="entry name" value="PafC-like"/>
</dbReference>
<proteinExistence type="predicted"/>
<dbReference type="SUPFAM" id="SSF46785">
    <property type="entry name" value="Winged helix' DNA-binding domain"/>
    <property type="match status" value="1"/>
</dbReference>
<dbReference type="InterPro" id="IPR026881">
    <property type="entry name" value="WYL_dom"/>
</dbReference>
<dbReference type="PROSITE" id="PS51000">
    <property type="entry name" value="HTH_DEOR_2"/>
    <property type="match status" value="1"/>
</dbReference>
<evidence type="ECO:0000256" key="2">
    <source>
        <dbReference type="ARBA" id="ARBA00023163"/>
    </source>
</evidence>
<dbReference type="Pfam" id="PF13280">
    <property type="entry name" value="WYL"/>
    <property type="match status" value="1"/>
</dbReference>
<dbReference type="InterPro" id="IPR051534">
    <property type="entry name" value="CBASS_pafABC_assoc_protein"/>
</dbReference>
<dbReference type="Pfam" id="PF08279">
    <property type="entry name" value="HTH_11"/>
    <property type="match status" value="1"/>
</dbReference>
<dbReference type="Proteomes" id="UP000325218">
    <property type="component" value="Unassembled WGS sequence"/>
</dbReference>
<dbReference type="Pfam" id="PF25583">
    <property type="entry name" value="WCX"/>
    <property type="match status" value="1"/>
</dbReference>
<sequence>MRADRLLSILLLLQNGGKLSSRQLAEKLEVSERTIARDMDALSAAGVPVYAERGSLGGWILAENYRTGLIGMGREEMLALLVTSHGALLGDLGIGRQSLETAHLKLMASSSAAFRRDAEMIRERIHIDGAGWHASDESFEWLAVIQEAVWAERKLSIRYRKTEEAGNEADAEAAASRIVHPLGLVAKRNVWYLVAEDRGELRTFRISRITEAAVLEERFERPPGFFLAAYWERSTAEFKSRLPRYPAELRVAEPRLARLKRERYAKVLRTEPDGPGWVRAEVEFHTLDSACELVLACGREAAVLGPPELRERLRAEAEAVAALYRRC</sequence>
<protein>
    <submittedName>
        <fullName evidence="4">YafY family transcriptional regulator</fullName>
    </submittedName>
</protein>
<gene>
    <name evidence="4" type="ORF">FRY98_27610</name>
</gene>
<evidence type="ECO:0000259" key="3">
    <source>
        <dbReference type="PROSITE" id="PS51000"/>
    </source>
</evidence>
<dbReference type="InterPro" id="IPR001034">
    <property type="entry name" value="DeoR_HTH"/>
</dbReference>
<keyword evidence="1" id="KW-0805">Transcription regulation</keyword>
<evidence type="ECO:0000256" key="1">
    <source>
        <dbReference type="ARBA" id="ARBA00023015"/>
    </source>
</evidence>
<organism evidence="4 5">
    <name type="scientific">Paenibacillus faecis</name>
    <dbReference type="NCBI Taxonomy" id="862114"/>
    <lineage>
        <taxon>Bacteria</taxon>
        <taxon>Bacillati</taxon>
        <taxon>Bacillota</taxon>
        <taxon>Bacilli</taxon>
        <taxon>Bacillales</taxon>
        <taxon>Paenibacillaceae</taxon>
        <taxon>Paenibacillus</taxon>
    </lineage>
</organism>
<feature type="domain" description="HTH deoR-type" evidence="3">
    <location>
        <begin position="2"/>
        <end position="57"/>
    </location>
</feature>
<comment type="caution">
    <text evidence="4">The sequence shown here is derived from an EMBL/GenBank/DDBJ whole genome shotgun (WGS) entry which is preliminary data.</text>
</comment>
<dbReference type="GO" id="GO:0003700">
    <property type="term" value="F:DNA-binding transcription factor activity"/>
    <property type="evidence" value="ECO:0007669"/>
    <property type="project" value="InterPro"/>
</dbReference>
<dbReference type="EMBL" id="VSDO01000006">
    <property type="protein sequence ID" value="TYA10346.1"/>
    <property type="molecule type" value="Genomic_DNA"/>
</dbReference>
<reference evidence="4 5" key="1">
    <citation type="submission" date="2019-08" db="EMBL/GenBank/DDBJ databases">
        <title>Genome sequencing of Paenibacillus faecis DSM 23593(T).</title>
        <authorList>
            <person name="Kook J.-K."/>
            <person name="Park S.-N."/>
            <person name="Lim Y.K."/>
        </authorList>
    </citation>
    <scope>NUCLEOTIDE SEQUENCE [LARGE SCALE GENOMIC DNA]</scope>
    <source>
        <strain evidence="4 5">DSM 23593</strain>
    </source>
</reference>
<evidence type="ECO:0000313" key="5">
    <source>
        <dbReference type="Proteomes" id="UP000325218"/>
    </source>
</evidence>
<evidence type="ECO:0000313" key="4">
    <source>
        <dbReference type="EMBL" id="TYA10346.1"/>
    </source>
</evidence>
<dbReference type="Gene3D" id="1.10.10.10">
    <property type="entry name" value="Winged helix-like DNA-binding domain superfamily/Winged helix DNA-binding domain"/>
    <property type="match status" value="1"/>
</dbReference>
<dbReference type="AlphaFoldDB" id="A0A5D0CK90"/>
<keyword evidence="2" id="KW-0804">Transcription</keyword>
<dbReference type="PANTHER" id="PTHR34580">
    <property type="match status" value="1"/>
</dbReference>
<dbReference type="PANTHER" id="PTHR34580:SF1">
    <property type="entry name" value="PROTEIN PAFC"/>
    <property type="match status" value="1"/>
</dbReference>
<dbReference type="InterPro" id="IPR057727">
    <property type="entry name" value="WCX_dom"/>
</dbReference>
<dbReference type="InterPro" id="IPR036390">
    <property type="entry name" value="WH_DNA-bd_sf"/>
</dbReference>
<dbReference type="InterPro" id="IPR036388">
    <property type="entry name" value="WH-like_DNA-bd_sf"/>
</dbReference>
<keyword evidence="5" id="KW-1185">Reference proteome</keyword>
<dbReference type="RefSeq" id="WP_148457914.1">
    <property type="nucleotide sequence ID" value="NZ_VSDO01000006.1"/>
</dbReference>
<dbReference type="OrthoDB" id="9815009at2"/>
<dbReference type="PIRSF" id="PIRSF016838">
    <property type="entry name" value="PafC"/>
    <property type="match status" value="1"/>
</dbReference>